<feature type="transmembrane region" description="Helical" evidence="1">
    <location>
        <begin position="20"/>
        <end position="45"/>
    </location>
</feature>
<gene>
    <name evidence="2" type="ORF">IOE58_11750</name>
</gene>
<keyword evidence="1" id="KW-0812">Transmembrane</keyword>
<keyword evidence="1" id="KW-1133">Transmembrane helix</keyword>
<keyword evidence="3" id="KW-1185">Reference proteome</keyword>
<dbReference type="EMBL" id="JADEYR010000014">
    <property type="protein sequence ID" value="MBE9404824.1"/>
    <property type="molecule type" value="Genomic_DNA"/>
</dbReference>
<feature type="transmembrane region" description="Helical" evidence="1">
    <location>
        <begin position="155"/>
        <end position="180"/>
    </location>
</feature>
<name>A0ABR9W2Z6_9MICO</name>
<keyword evidence="1" id="KW-0472">Membrane</keyword>
<evidence type="ECO:0000256" key="1">
    <source>
        <dbReference type="SAM" id="Phobius"/>
    </source>
</evidence>
<evidence type="ECO:0000313" key="3">
    <source>
        <dbReference type="Proteomes" id="UP000644727"/>
    </source>
</evidence>
<protein>
    <submittedName>
        <fullName evidence="2">Uncharacterized protein</fullName>
    </submittedName>
</protein>
<accession>A0ABR9W2Z6</accession>
<comment type="caution">
    <text evidence="2">The sequence shown here is derived from an EMBL/GenBank/DDBJ whole genome shotgun (WGS) entry which is preliminary data.</text>
</comment>
<organism evidence="2 3">
    <name type="scientific">Brachybacterium epidermidis</name>
    <dbReference type="NCBI Taxonomy" id="2781983"/>
    <lineage>
        <taxon>Bacteria</taxon>
        <taxon>Bacillati</taxon>
        <taxon>Actinomycetota</taxon>
        <taxon>Actinomycetes</taxon>
        <taxon>Micrococcales</taxon>
        <taxon>Dermabacteraceae</taxon>
        <taxon>Brachybacterium</taxon>
    </lineage>
</organism>
<dbReference type="Proteomes" id="UP000644727">
    <property type="component" value="Unassembled WGS sequence"/>
</dbReference>
<proteinExistence type="predicted"/>
<sequence length="185" mass="18571">MASAPAPGGPTQPRKRRRIIPLVVGLVLLLVIAPAVTIGGLVWSFGSIVSDQVSGPAVLQGSSGEVPMAANEMIIVYIPSEDAAGSSCTAETPDQGSITIVPTSGTVTFGDGSTYEQTIGVAAVADTTVTVSCEGTDAPAYLGPYSVFGIAGPLLIGPAIGILTGLVGLVLVIVGIVKLVRSRRS</sequence>
<evidence type="ECO:0000313" key="2">
    <source>
        <dbReference type="EMBL" id="MBE9404824.1"/>
    </source>
</evidence>
<reference evidence="2 3" key="1">
    <citation type="submission" date="2020-10" db="EMBL/GenBank/DDBJ databases">
        <title>Draft genome and description of Brachybacterium epidermidis sp nov.</title>
        <authorList>
            <person name="Boxberger M."/>
            <person name="La Scola B."/>
        </authorList>
    </citation>
    <scope>NUCLEOTIDE SEQUENCE [LARGE SCALE GENOMIC DNA]</scope>
    <source>
        <strain evidence="2 3">Marseille-Q2903</strain>
    </source>
</reference>
<dbReference type="RefSeq" id="WP_193866561.1">
    <property type="nucleotide sequence ID" value="NZ_JADEYR010000014.1"/>
</dbReference>